<accession>A0AAV9GGV4</accession>
<organism evidence="1 2">
    <name type="scientific">Podospora aff. communis PSN243</name>
    <dbReference type="NCBI Taxonomy" id="3040156"/>
    <lineage>
        <taxon>Eukaryota</taxon>
        <taxon>Fungi</taxon>
        <taxon>Dikarya</taxon>
        <taxon>Ascomycota</taxon>
        <taxon>Pezizomycotina</taxon>
        <taxon>Sordariomycetes</taxon>
        <taxon>Sordariomycetidae</taxon>
        <taxon>Sordariales</taxon>
        <taxon>Podosporaceae</taxon>
        <taxon>Podospora</taxon>
    </lineage>
</organism>
<proteinExistence type="predicted"/>
<reference evidence="1" key="1">
    <citation type="journal article" date="2023" name="Mol. Phylogenet. Evol.">
        <title>Genome-scale phylogeny and comparative genomics of the fungal order Sordariales.</title>
        <authorList>
            <person name="Hensen N."/>
            <person name="Bonometti L."/>
            <person name="Westerberg I."/>
            <person name="Brannstrom I.O."/>
            <person name="Guillou S."/>
            <person name="Cros-Aarteil S."/>
            <person name="Calhoun S."/>
            <person name="Haridas S."/>
            <person name="Kuo A."/>
            <person name="Mondo S."/>
            <person name="Pangilinan J."/>
            <person name="Riley R."/>
            <person name="LaButti K."/>
            <person name="Andreopoulos B."/>
            <person name="Lipzen A."/>
            <person name="Chen C."/>
            <person name="Yan M."/>
            <person name="Daum C."/>
            <person name="Ng V."/>
            <person name="Clum A."/>
            <person name="Steindorff A."/>
            <person name="Ohm R.A."/>
            <person name="Martin F."/>
            <person name="Silar P."/>
            <person name="Natvig D.O."/>
            <person name="Lalanne C."/>
            <person name="Gautier V."/>
            <person name="Ament-Velasquez S.L."/>
            <person name="Kruys A."/>
            <person name="Hutchinson M.I."/>
            <person name="Powell A.J."/>
            <person name="Barry K."/>
            <person name="Miller A.N."/>
            <person name="Grigoriev I.V."/>
            <person name="Debuchy R."/>
            <person name="Gladieux P."/>
            <person name="Hiltunen Thoren M."/>
            <person name="Johannesson H."/>
        </authorList>
    </citation>
    <scope>NUCLEOTIDE SEQUENCE</scope>
    <source>
        <strain evidence="1">PSN243</strain>
    </source>
</reference>
<comment type="caution">
    <text evidence="1">The sequence shown here is derived from an EMBL/GenBank/DDBJ whole genome shotgun (WGS) entry which is preliminary data.</text>
</comment>
<dbReference type="Proteomes" id="UP001321760">
    <property type="component" value="Unassembled WGS sequence"/>
</dbReference>
<gene>
    <name evidence="1" type="ORF">QBC34DRAFT_383366</name>
</gene>
<name>A0AAV9GGV4_9PEZI</name>
<dbReference type="AlphaFoldDB" id="A0AAV9GGV4"/>
<reference evidence="1" key="2">
    <citation type="submission" date="2023-05" db="EMBL/GenBank/DDBJ databases">
        <authorList>
            <consortium name="Lawrence Berkeley National Laboratory"/>
            <person name="Steindorff A."/>
            <person name="Hensen N."/>
            <person name="Bonometti L."/>
            <person name="Westerberg I."/>
            <person name="Brannstrom I.O."/>
            <person name="Guillou S."/>
            <person name="Cros-Aarteil S."/>
            <person name="Calhoun S."/>
            <person name="Haridas S."/>
            <person name="Kuo A."/>
            <person name="Mondo S."/>
            <person name="Pangilinan J."/>
            <person name="Riley R."/>
            <person name="Labutti K."/>
            <person name="Andreopoulos B."/>
            <person name="Lipzen A."/>
            <person name="Chen C."/>
            <person name="Yanf M."/>
            <person name="Daum C."/>
            <person name="Ng V."/>
            <person name="Clum A."/>
            <person name="Ohm R."/>
            <person name="Martin F."/>
            <person name="Silar P."/>
            <person name="Natvig D."/>
            <person name="Lalanne C."/>
            <person name="Gautier V."/>
            <person name="Ament-Velasquez S.L."/>
            <person name="Kruys A."/>
            <person name="Hutchinson M.I."/>
            <person name="Powell A.J."/>
            <person name="Barry K."/>
            <person name="Miller A.N."/>
            <person name="Grigoriev I.V."/>
            <person name="Debuchy R."/>
            <person name="Gladieux P."/>
            <person name="Thoren M.H."/>
            <person name="Johannesson H."/>
        </authorList>
    </citation>
    <scope>NUCLEOTIDE SEQUENCE</scope>
    <source>
        <strain evidence="1">PSN243</strain>
    </source>
</reference>
<dbReference type="EMBL" id="MU865958">
    <property type="protein sequence ID" value="KAK4446211.1"/>
    <property type="molecule type" value="Genomic_DNA"/>
</dbReference>
<keyword evidence="2" id="KW-1185">Reference proteome</keyword>
<evidence type="ECO:0000313" key="2">
    <source>
        <dbReference type="Proteomes" id="UP001321760"/>
    </source>
</evidence>
<evidence type="ECO:0000313" key="1">
    <source>
        <dbReference type="EMBL" id="KAK4446211.1"/>
    </source>
</evidence>
<sequence length="200" mass="22835">MSPVYRRFGIGARTGPPSQLGANDGLPAPVVTAEVICQRHTYHRHFTHEERMPFYVRFWNAIRRYLRSLLGFPGFGSHYTAHPASHLRLPAAYTLLEYIGTDTGRMLSETWERHRSDQRRRQRLFRGLSSIICSLARVPQPRIGSFRFEADRTVTLSNRPLLCNVAILENEGAPRTIDETYICVEPLRRRPCGGVSTAGR</sequence>
<protein>
    <submittedName>
        <fullName evidence="1">Uncharacterized protein</fullName>
    </submittedName>
</protein>